<comment type="caution">
    <text evidence="2">The sequence shown here is derived from an EMBL/GenBank/DDBJ whole genome shotgun (WGS) entry which is preliminary data.</text>
</comment>
<dbReference type="AlphaFoldDB" id="A0AAW0SBH4"/>
<evidence type="ECO:0000313" key="2">
    <source>
        <dbReference type="EMBL" id="KAK8372398.1"/>
    </source>
</evidence>
<dbReference type="PANTHER" id="PTHR31701">
    <property type="entry name" value="ENDOPLASMIC RETICULUM MEMBRANE-ASSOCIATED RNA DEGRADATION PROTEIN"/>
    <property type="match status" value="1"/>
</dbReference>
<proteinExistence type="predicted"/>
<accession>A0AAW0SBH4</accession>
<organism evidence="2 3">
    <name type="scientific">Scylla paramamosain</name>
    <name type="common">Mud crab</name>
    <dbReference type="NCBI Taxonomy" id="85552"/>
    <lineage>
        <taxon>Eukaryota</taxon>
        <taxon>Metazoa</taxon>
        <taxon>Ecdysozoa</taxon>
        <taxon>Arthropoda</taxon>
        <taxon>Crustacea</taxon>
        <taxon>Multicrustacea</taxon>
        <taxon>Malacostraca</taxon>
        <taxon>Eumalacostraca</taxon>
        <taxon>Eucarida</taxon>
        <taxon>Decapoda</taxon>
        <taxon>Pleocyemata</taxon>
        <taxon>Brachyura</taxon>
        <taxon>Eubrachyura</taxon>
        <taxon>Portunoidea</taxon>
        <taxon>Portunidae</taxon>
        <taxon>Portuninae</taxon>
        <taxon>Scylla</taxon>
    </lineage>
</organism>
<dbReference type="PANTHER" id="PTHR31701:SF2">
    <property type="entry name" value="ENDOPLASMIC RETICULUM MEMBRANE-ASSOCIATED RNA DEGRADATION PROTEIN"/>
    <property type="match status" value="1"/>
</dbReference>
<feature type="non-terminal residue" evidence="2">
    <location>
        <position position="158"/>
    </location>
</feature>
<gene>
    <name evidence="2" type="ORF">O3P69_011679</name>
</gene>
<name>A0AAW0SBH4_SCYPA</name>
<evidence type="ECO:0000313" key="3">
    <source>
        <dbReference type="Proteomes" id="UP001487740"/>
    </source>
</evidence>
<feature type="region of interest" description="Disordered" evidence="1">
    <location>
        <begin position="105"/>
        <end position="124"/>
    </location>
</feature>
<sequence>MEEREVWPSCAVVEKVVEMSGLVPVVMKPVWRRILEGRHWVGLALLLPQLECSLRCLFAWINEVSSRVLTAQHTALYTTLDYAFDARETKDWYQPSPITTTAATTITKEEEENRDGEYNKEEEHKDGEYNKVLPILGREITETLFDLLNFSQGLRVRQ</sequence>
<reference evidence="2 3" key="1">
    <citation type="submission" date="2023-03" db="EMBL/GenBank/DDBJ databases">
        <title>High-quality genome of Scylla paramamosain provides insights in environmental adaptation.</title>
        <authorList>
            <person name="Zhang L."/>
        </authorList>
    </citation>
    <scope>NUCLEOTIDE SEQUENCE [LARGE SCALE GENOMIC DNA]</scope>
    <source>
        <strain evidence="2">LZ_2023a</strain>
        <tissue evidence="2">Muscle</tissue>
    </source>
</reference>
<dbReference type="EMBL" id="JARAKH010002124">
    <property type="protein sequence ID" value="KAK8372398.1"/>
    <property type="molecule type" value="Genomic_DNA"/>
</dbReference>
<evidence type="ECO:0000256" key="1">
    <source>
        <dbReference type="SAM" id="MobiDB-lite"/>
    </source>
</evidence>
<keyword evidence="3" id="KW-1185">Reference proteome</keyword>
<protein>
    <submittedName>
        <fullName evidence="2">Uncharacterized protein</fullName>
    </submittedName>
</protein>
<dbReference type="InterPro" id="IPR039635">
    <property type="entry name" value="ERMARD"/>
</dbReference>
<feature type="compositionally biased region" description="Basic and acidic residues" evidence="1">
    <location>
        <begin position="115"/>
        <end position="124"/>
    </location>
</feature>
<dbReference type="Proteomes" id="UP001487740">
    <property type="component" value="Unassembled WGS sequence"/>
</dbReference>